<dbReference type="InterPro" id="IPR050682">
    <property type="entry name" value="ModA/WtpA"/>
</dbReference>
<dbReference type="PIRSF" id="PIRSF004846">
    <property type="entry name" value="ModA"/>
    <property type="match status" value="1"/>
</dbReference>
<evidence type="ECO:0000256" key="1">
    <source>
        <dbReference type="ARBA" id="ARBA00009175"/>
    </source>
</evidence>
<evidence type="ECO:0000256" key="4">
    <source>
        <dbReference type="SAM" id="SignalP"/>
    </source>
</evidence>
<dbReference type="EMBL" id="CP077683">
    <property type="protein sequence ID" value="QXE89649.1"/>
    <property type="molecule type" value="Genomic_DNA"/>
</dbReference>
<comment type="similarity">
    <text evidence="1">Belongs to the bacterial solute-binding protein ModA family.</text>
</comment>
<keyword evidence="3 4" id="KW-0732">Signal</keyword>
<protein>
    <submittedName>
        <fullName evidence="5">Molybdate ABC transporter substrate-binding protein</fullName>
    </submittedName>
</protein>
<dbReference type="Pfam" id="PF13531">
    <property type="entry name" value="SBP_bac_11"/>
    <property type="match status" value="1"/>
</dbReference>
<feature type="chain" id="PRO_5045698661" evidence="4">
    <location>
        <begin position="25"/>
        <end position="246"/>
    </location>
</feature>
<dbReference type="PANTHER" id="PTHR30632">
    <property type="entry name" value="MOLYBDATE-BINDING PERIPLASMIC PROTEIN"/>
    <property type="match status" value="1"/>
</dbReference>
<dbReference type="NCBIfam" id="TIGR01256">
    <property type="entry name" value="modA"/>
    <property type="match status" value="1"/>
</dbReference>
<dbReference type="InterPro" id="IPR005950">
    <property type="entry name" value="ModA"/>
</dbReference>
<name>A0ABX8LH21_9BACT</name>
<evidence type="ECO:0000313" key="6">
    <source>
        <dbReference type="Proteomes" id="UP000683559"/>
    </source>
</evidence>
<dbReference type="PANTHER" id="PTHR30632:SF0">
    <property type="entry name" value="SULFATE-BINDING PROTEIN"/>
    <property type="match status" value="1"/>
</dbReference>
<sequence>MKKVLIRAASSLFALLLLAAPALAGEISISAAASLKEALNELADGFSRQHPGVRIVTNYGASGTLAKQIESGAPADIFISANEVWMTYLKQRKLISSVDTLACNTLVFAGSTGKKVTGMSDLALLDRIALGSPGSVPAGEYAAGAIRQAGLEKRLSGKLIFAKDVRQSMMYAERGDVDGAFVYRTDALLGKRARILFTVPRQLYPRITYPMALTPSGAGKSEATAFFSYLKEAQAVSVLKKYGFTF</sequence>
<dbReference type="Proteomes" id="UP000683559">
    <property type="component" value="Chromosome"/>
</dbReference>
<feature type="signal peptide" evidence="4">
    <location>
        <begin position="1"/>
        <end position="24"/>
    </location>
</feature>
<evidence type="ECO:0000256" key="2">
    <source>
        <dbReference type="ARBA" id="ARBA00022723"/>
    </source>
</evidence>
<keyword evidence="2" id="KW-0479">Metal-binding</keyword>
<proteinExistence type="inferred from homology"/>
<reference evidence="5 6" key="1">
    <citation type="submission" date="2021-06" db="EMBL/GenBank/DDBJ databases">
        <title>Gemonas diversity in paddy soil.</title>
        <authorList>
            <person name="Liu G."/>
        </authorList>
    </citation>
    <scope>NUCLEOTIDE SEQUENCE [LARGE SCALE GENOMIC DNA]</scope>
    <source>
        <strain evidence="5 6">RG2</strain>
    </source>
</reference>
<keyword evidence="6" id="KW-1185">Reference proteome</keyword>
<organism evidence="5 6">
    <name type="scientific">Geomonas subterranea</name>
    <dbReference type="NCBI Taxonomy" id="2847989"/>
    <lineage>
        <taxon>Bacteria</taxon>
        <taxon>Pseudomonadati</taxon>
        <taxon>Thermodesulfobacteriota</taxon>
        <taxon>Desulfuromonadia</taxon>
        <taxon>Geobacterales</taxon>
        <taxon>Geobacteraceae</taxon>
        <taxon>Geomonas</taxon>
    </lineage>
</organism>
<evidence type="ECO:0000256" key="3">
    <source>
        <dbReference type="ARBA" id="ARBA00022729"/>
    </source>
</evidence>
<gene>
    <name evidence="5" type="primary">modA</name>
    <name evidence="5" type="ORF">KP001_14530</name>
</gene>
<accession>A0ABX8LH21</accession>
<dbReference type="CDD" id="cd00993">
    <property type="entry name" value="PBP2_ModA_like"/>
    <property type="match status" value="1"/>
</dbReference>
<dbReference type="RefSeq" id="WP_217286322.1">
    <property type="nucleotide sequence ID" value="NZ_CP077683.1"/>
</dbReference>
<evidence type="ECO:0000313" key="5">
    <source>
        <dbReference type="EMBL" id="QXE89649.1"/>
    </source>
</evidence>